<keyword evidence="4" id="KW-1185">Reference proteome</keyword>
<feature type="region of interest" description="Disordered" evidence="1">
    <location>
        <begin position="113"/>
        <end position="141"/>
    </location>
</feature>
<evidence type="ECO:0000313" key="3">
    <source>
        <dbReference type="EMBL" id="GAA4947642.1"/>
    </source>
</evidence>
<name>A0ABP9GLU6_9ACTN</name>
<dbReference type="Proteomes" id="UP001500466">
    <property type="component" value="Unassembled WGS sequence"/>
</dbReference>
<dbReference type="Pfam" id="PF03771">
    <property type="entry name" value="SPDY"/>
    <property type="match status" value="1"/>
</dbReference>
<protein>
    <recommendedName>
        <fullName evidence="2">DUF317 domain-containing protein</fullName>
    </recommendedName>
</protein>
<feature type="compositionally biased region" description="Low complexity" evidence="1">
    <location>
        <begin position="304"/>
        <end position="315"/>
    </location>
</feature>
<organism evidence="3 4">
    <name type="scientific">Yinghuangia aomiensis</name>
    <dbReference type="NCBI Taxonomy" id="676205"/>
    <lineage>
        <taxon>Bacteria</taxon>
        <taxon>Bacillati</taxon>
        <taxon>Actinomycetota</taxon>
        <taxon>Actinomycetes</taxon>
        <taxon>Kitasatosporales</taxon>
        <taxon>Streptomycetaceae</taxon>
        <taxon>Yinghuangia</taxon>
    </lineage>
</organism>
<evidence type="ECO:0000259" key="2">
    <source>
        <dbReference type="Pfam" id="PF03771"/>
    </source>
</evidence>
<comment type="caution">
    <text evidence="3">The sequence shown here is derived from an EMBL/GenBank/DDBJ whole genome shotgun (WGS) entry which is preliminary data.</text>
</comment>
<evidence type="ECO:0000313" key="4">
    <source>
        <dbReference type="Proteomes" id="UP001500466"/>
    </source>
</evidence>
<accession>A0ABP9GLU6</accession>
<reference evidence="4" key="1">
    <citation type="journal article" date="2019" name="Int. J. Syst. Evol. Microbiol.">
        <title>The Global Catalogue of Microorganisms (GCM) 10K type strain sequencing project: providing services to taxonomists for standard genome sequencing and annotation.</title>
        <authorList>
            <consortium name="The Broad Institute Genomics Platform"/>
            <consortium name="The Broad Institute Genome Sequencing Center for Infectious Disease"/>
            <person name="Wu L."/>
            <person name="Ma J."/>
        </authorList>
    </citation>
    <scope>NUCLEOTIDE SEQUENCE [LARGE SCALE GENOMIC DNA]</scope>
    <source>
        <strain evidence="4">JCM 17986</strain>
    </source>
</reference>
<dbReference type="EMBL" id="BAABHS010000001">
    <property type="protein sequence ID" value="GAA4947642.1"/>
    <property type="molecule type" value="Genomic_DNA"/>
</dbReference>
<feature type="compositionally biased region" description="Low complexity" evidence="1">
    <location>
        <begin position="279"/>
        <end position="295"/>
    </location>
</feature>
<feature type="region of interest" description="Disordered" evidence="1">
    <location>
        <begin position="267"/>
        <end position="315"/>
    </location>
</feature>
<sequence length="315" mass="33988">MQLHDLAHWLEEQPERELLIAPVLFAGPRDHALLAKAFALEPGWIWESDPHGGTYTASASRQLLLTHRPDHDVHFTWTASWAPTPLGRPEWEIAMTGTVPDELVAAVTAALRTLPEADPRNPGRSAATPPLPHGPDRQPEHGADTVVAVLESAGWTSALAVPPGDDRQAFRDPTGHARLVHRPHQDWPVPARGGHYAWELAAGDPHTFAPALRGDDMWQLMLTAHAPAALRLAAVRAATDPTPVRRRAGEAFDLPTHLVRAFPADWAATPGPAITTPQAPAHRTARTHPATAAPHSIRPPVPAAAPAAGQPPRRR</sequence>
<gene>
    <name evidence="3" type="ORF">GCM10023205_04500</name>
</gene>
<proteinExistence type="predicted"/>
<feature type="domain" description="DUF317" evidence="2">
    <location>
        <begin position="63"/>
        <end position="111"/>
    </location>
</feature>
<dbReference type="RefSeq" id="WP_345673485.1">
    <property type="nucleotide sequence ID" value="NZ_BAABHS010000001.1"/>
</dbReference>
<evidence type="ECO:0000256" key="1">
    <source>
        <dbReference type="SAM" id="MobiDB-lite"/>
    </source>
</evidence>
<dbReference type="InterPro" id="IPR005523">
    <property type="entry name" value="DUF317_SPDY"/>
</dbReference>